<dbReference type="AlphaFoldDB" id="X0YY42"/>
<organism evidence="2">
    <name type="scientific">marine sediment metagenome</name>
    <dbReference type="NCBI Taxonomy" id="412755"/>
    <lineage>
        <taxon>unclassified sequences</taxon>
        <taxon>metagenomes</taxon>
        <taxon>ecological metagenomes</taxon>
    </lineage>
</organism>
<accession>X0YY42</accession>
<dbReference type="PANTHER" id="PTHR42655:SF1">
    <property type="entry name" value="GLYCOGEN PHOSPHORYLASE"/>
    <property type="match status" value="1"/>
</dbReference>
<sequence>MVAFARRRLSEQLKKRGAMSSEIVFADEVLNPEALTIGFARRFATYKRSTLIFHDLERLAKILNNKNRPVQIIFAGKAHPKDSPGKELIQEIVQIARQEQFRRSIIFIEDYDISVSRYLVQGVDVWLSTPLRLEEASGTS</sequence>
<dbReference type="PANTHER" id="PTHR42655">
    <property type="entry name" value="GLYCOGEN PHOSPHORYLASE"/>
    <property type="match status" value="1"/>
</dbReference>
<evidence type="ECO:0000256" key="1">
    <source>
        <dbReference type="ARBA" id="ARBA00006047"/>
    </source>
</evidence>
<proteinExistence type="inferred from homology"/>
<dbReference type="Gene3D" id="3.40.50.2000">
    <property type="entry name" value="Glycogen Phosphorylase B"/>
    <property type="match status" value="1"/>
</dbReference>
<evidence type="ECO:0000313" key="2">
    <source>
        <dbReference type="EMBL" id="GAG51422.1"/>
    </source>
</evidence>
<dbReference type="GO" id="GO:0008184">
    <property type="term" value="F:glycogen phosphorylase activity"/>
    <property type="evidence" value="ECO:0007669"/>
    <property type="project" value="InterPro"/>
</dbReference>
<comment type="caution">
    <text evidence="2">The sequence shown here is derived from an EMBL/GenBank/DDBJ whole genome shotgun (WGS) entry which is preliminary data.</text>
</comment>
<dbReference type="InterPro" id="IPR000811">
    <property type="entry name" value="Glyco_trans_35"/>
</dbReference>
<dbReference type="Pfam" id="PF00343">
    <property type="entry name" value="Phosphorylase"/>
    <property type="match status" value="1"/>
</dbReference>
<dbReference type="GO" id="GO:0005975">
    <property type="term" value="P:carbohydrate metabolic process"/>
    <property type="evidence" value="ECO:0007669"/>
    <property type="project" value="InterPro"/>
</dbReference>
<evidence type="ECO:0008006" key="3">
    <source>
        <dbReference type="Google" id="ProtNLM"/>
    </source>
</evidence>
<name>X0YY42_9ZZZZ</name>
<dbReference type="GO" id="GO:0030170">
    <property type="term" value="F:pyridoxal phosphate binding"/>
    <property type="evidence" value="ECO:0007669"/>
    <property type="project" value="InterPro"/>
</dbReference>
<reference evidence="2" key="1">
    <citation type="journal article" date="2014" name="Front. Microbiol.">
        <title>High frequency of phylogenetically diverse reductive dehalogenase-homologous genes in deep subseafloor sedimentary metagenomes.</title>
        <authorList>
            <person name="Kawai M."/>
            <person name="Futagami T."/>
            <person name="Toyoda A."/>
            <person name="Takaki Y."/>
            <person name="Nishi S."/>
            <person name="Hori S."/>
            <person name="Arai W."/>
            <person name="Tsubouchi T."/>
            <person name="Morono Y."/>
            <person name="Uchiyama I."/>
            <person name="Ito T."/>
            <person name="Fujiyama A."/>
            <person name="Inagaki F."/>
            <person name="Takami H."/>
        </authorList>
    </citation>
    <scope>NUCLEOTIDE SEQUENCE</scope>
    <source>
        <strain evidence="2">Expedition CK06-06</strain>
    </source>
</reference>
<dbReference type="InterPro" id="IPR011834">
    <property type="entry name" value="Agluc_phsphrylas"/>
</dbReference>
<dbReference type="EMBL" id="BARS01052102">
    <property type="protein sequence ID" value="GAG51422.1"/>
    <property type="molecule type" value="Genomic_DNA"/>
</dbReference>
<feature type="non-terminal residue" evidence="2">
    <location>
        <position position="140"/>
    </location>
</feature>
<dbReference type="NCBIfam" id="TIGR02094">
    <property type="entry name" value="more_P_ylases"/>
    <property type="match status" value="1"/>
</dbReference>
<protein>
    <recommendedName>
        <fullName evidence="3">Glycosyl transferase family 1 domain-containing protein</fullName>
    </recommendedName>
</protein>
<dbReference type="InterPro" id="IPR052182">
    <property type="entry name" value="Glycogen/Maltodextrin_Phosph"/>
</dbReference>
<comment type="similarity">
    <text evidence="1">Belongs to the glycogen phosphorylase family.</text>
</comment>
<gene>
    <name evidence="2" type="ORF">S01H1_77511</name>
</gene>
<dbReference type="SUPFAM" id="SSF53756">
    <property type="entry name" value="UDP-Glycosyltransferase/glycogen phosphorylase"/>
    <property type="match status" value="1"/>
</dbReference>